<dbReference type="EMBL" id="NMUH01005287">
    <property type="protein sequence ID" value="MQM12369.1"/>
    <property type="molecule type" value="Genomic_DNA"/>
</dbReference>
<feature type="transmembrane region" description="Helical" evidence="2">
    <location>
        <begin position="292"/>
        <end position="314"/>
    </location>
</feature>
<feature type="transmembrane region" description="Helical" evidence="2">
    <location>
        <begin position="418"/>
        <end position="447"/>
    </location>
</feature>
<organism evidence="3 4">
    <name type="scientific">Colocasia esculenta</name>
    <name type="common">Wild taro</name>
    <name type="synonym">Arum esculentum</name>
    <dbReference type="NCBI Taxonomy" id="4460"/>
    <lineage>
        <taxon>Eukaryota</taxon>
        <taxon>Viridiplantae</taxon>
        <taxon>Streptophyta</taxon>
        <taxon>Embryophyta</taxon>
        <taxon>Tracheophyta</taxon>
        <taxon>Spermatophyta</taxon>
        <taxon>Magnoliopsida</taxon>
        <taxon>Liliopsida</taxon>
        <taxon>Araceae</taxon>
        <taxon>Aroideae</taxon>
        <taxon>Colocasieae</taxon>
        <taxon>Colocasia</taxon>
    </lineage>
</organism>
<evidence type="ECO:0008006" key="5">
    <source>
        <dbReference type="Google" id="ProtNLM"/>
    </source>
</evidence>
<keyword evidence="2" id="KW-1133">Transmembrane helix</keyword>
<keyword evidence="2" id="KW-0472">Membrane</keyword>
<feature type="transmembrane region" description="Helical" evidence="2">
    <location>
        <begin position="387"/>
        <end position="412"/>
    </location>
</feature>
<reference evidence="3" key="1">
    <citation type="submission" date="2017-07" db="EMBL/GenBank/DDBJ databases">
        <title>Taro Niue Genome Assembly and Annotation.</title>
        <authorList>
            <person name="Atibalentja N."/>
            <person name="Keating K."/>
            <person name="Fields C.J."/>
        </authorList>
    </citation>
    <scope>NUCLEOTIDE SEQUENCE</scope>
    <source>
        <strain evidence="3">Niue_2</strain>
        <tissue evidence="3">Leaf</tissue>
    </source>
</reference>
<dbReference type="Proteomes" id="UP000652761">
    <property type="component" value="Unassembled WGS sequence"/>
</dbReference>
<dbReference type="AlphaFoldDB" id="A0A843WQV3"/>
<gene>
    <name evidence="3" type="ORF">Taro_045286</name>
</gene>
<protein>
    <recommendedName>
        <fullName evidence="5">Transmembrane protein</fullName>
    </recommendedName>
</protein>
<evidence type="ECO:0000313" key="4">
    <source>
        <dbReference type="Proteomes" id="UP000652761"/>
    </source>
</evidence>
<evidence type="ECO:0000256" key="2">
    <source>
        <dbReference type="SAM" id="Phobius"/>
    </source>
</evidence>
<evidence type="ECO:0000313" key="3">
    <source>
        <dbReference type="EMBL" id="MQM12369.1"/>
    </source>
</evidence>
<comment type="caution">
    <text evidence="3">The sequence shown here is derived from an EMBL/GenBank/DDBJ whole genome shotgun (WGS) entry which is preliminary data.</text>
</comment>
<name>A0A843WQV3_COLES</name>
<keyword evidence="2" id="KW-0812">Transmembrane</keyword>
<evidence type="ECO:0000256" key="1">
    <source>
        <dbReference type="SAM" id="MobiDB-lite"/>
    </source>
</evidence>
<accession>A0A843WQV3</accession>
<keyword evidence="4" id="KW-1185">Reference proteome</keyword>
<feature type="compositionally biased region" description="Basic residues" evidence="1">
    <location>
        <begin position="26"/>
        <end position="49"/>
    </location>
</feature>
<feature type="region of interest" description="Disordered" evidence="1">
    <location>
        <begin position="22"/>
        <end position="49"/>
    </location>
</feature>
<proteinExistence type="predicted"/>
<sequence length="640" mass="69246">MCGGPRDVASRQSAFQLILQPPSVSRHQRRHRPRRMRPYRGAGGRRNKGRVATQLPVATSCCRDAQPCRDKLVAAYCLVVTTWLSRRVSLARPACCGCPSRRDGTAMGEEGVTKPGMPQNSAGFCSVWCIPVSRAVPCVPTLAEGPFWGFPEGVPCVPMPARLVSVTSQLCCFYWWLPRQFSFARCSALEGLSVRQVVTITWDPQPCTSVSEGVAPSGRRAQVTYLEQKGKMLVWVSEVVEVLFRCGPVSRSHCLALRWLRSRIGRSQQLVSWRSGLCALLLAAYGGGLDALIVMVFHAVSEIGFLVALVYTVASIPTRSECELQESVAAVAGYACFERGCWFAHATFGFVVGLCIRVGVSQRLREPMCGVALTGAELWSAELVEGVLASLVVPFLLGCVLVGCPLVIGGVLVGCPLLVGLLGCVLCLALCACALLGTVLCSVGIFARANQMFVCRVSPLVECCDTYLWLLPALCWLVVNSGEVFPEFFSTGSGGSEVSPELCCARFWLLRHCPLVEVRYQDYSRLVLPVVVLPQGRVFLAVLVGLRVTPRSGGCFVSRALRALPDGGLVSAMGVWLVVLLWKCQSRLVVFPCVWKRLVVRVSFPCFSLVARGGGAHRAAGAVSRTVVTFAVKVPPLVLS</sequence>